<evidence type="ECO:0000259" key="7">
    <source>
        <dbReference type="PROSITE" id="PS50026"/>
    </source>
</evidence>
<evidence type="ECO:0000256" key="4">
    <source>
        <dbReference type="PROSITE-ProRule" id="PRU00076"/>
    </source>
</evidence>
<dbReference type="InterPro" id="IPR000742">
    <property type="entry name" value="EGF"/>
</dbReference>
<evidence type="ECO:0000256" key="6">
    <source>
        <dbReference type="SAM" id="SignalP"/>
    </source>
</evidence>
<name>A0ABR1E1T0_NECAM</name>
<dbReference type="PANTHER" id="PTHR11219:SF70">
    <property type="entry name" value="EGF-LIKE DOMAIN-CONTAINING PROTEIN"/>
    <property type="match status" value="1"/>
</dbReference>
<evidence type="ECO:0000256" key="5">
    <source>
        <dbReference type="SAM" id="MobiDB-lite"/>
    </source>
</evidence>
<feature type="compositionally biased region" description="Polar residues" evidence="5">
    <location>
        <begin position="2869"/>
        <end position="2890"/>
    </location>
</feature>
<dbReference type="InterPro" id="IPR051216">
    <property type="entry name" value="Teneurin"/>
</dbReference>
<feature type="region of interest" description="Disordered" evidence="5">
    <location>
        <begin position="2869"/>
        <end position="2905"/>
    </location>
</feature>
<reference evidence="8 9" key="1">
    <citation type="submission" date="2023-08" db="EMBL/GenBank/DDBJ databases">
        <title>A Necator americanus chromosomal reference genome.</title>
        <authorList>
            <person name="Ilik V."/>
            <person name="Petrzelkova K.J."/>
            <person name="Pardy F."/>
            <person name="Fuh T."/>
            <person name="Niatou-Singa F.S."/>
            <person name="Gouil Q."/>
            <person name="Baker L."/>
            <person name="Ritchie M.E."/>
            <person name="Jex A.R."/>
            <person name="Gazzola D."/>
            <person name="Li H."/>
            <person name="Toshio Fujiwara R."/>
            <person name="Zhan B."/>
            <person name="Aroian R.V."/>
            <person name="Pafco B."/>
            <person name="Schwarz E.M."/>
        </authorList>
    </citation>
    <scope>NUCLEOTIDE SEQUENCE [LARGE SCALE GENOMIC DNA]</scope>
    <source>
        <strain evidence="8 9">Aroian</strain>
        <tissue evidence="8">Whole animal</tissue>
    </source>
</reference>
<dbReference type="SMART" id="SM00181">
    <property type="entry name" value="EGF"/>
    <property type="match status" value="7"/>
</dbReference>
<evidence type="ECO:0000256" key="2">
    <source>
        <dbReference type="ARBA" id="ARBA00022737"/>
    </source>
</evidence>
<dbReference type="PROSITE" id="PS01186">
    <property type="entry name" value="EGF_2"/>
    <property type="match status" value="1"/>
</dbReference>
<proteinExistence type="predicted"/>
<comment type="caution">
    <text evidence="4">Lacks conserved residue(s) required for the propagation of feature annotation.</text>
</comment>
<organism evidence="8 9">
    <name type="scientific">Necator americanus</name>
    <name type="common">Human hookworm</name>
    <dbReference type="NCBI Taxonomy" id="51031"/>
    <lineage>
        <taxon>Eukaryota</taxon>
        <taxon>Metazoa</taxon>
        <taxon>Ecdysozoa</taxon>
        <taxon>Nematoda</taxon>
        <taxon>Chromadorea</taxon>
        <taxon>Rhabditida</taxon>
        <taxon>Rhabditina</taxon>
        <taxon>Rhabditomorpha</taxon>
        <taxon>Strongyloidea</taxon>
        <taxon>Ancylostomatidae</taxon>
        <taxon>Bunostominae</taxon>
        <taxon>Necator</taxon>
    </lineage>
</organism>
<feature type="chain" id="PRO_5046383991" description="EGF-like domain-containing protein" evidence="6">
    <location>
        <begin position="22"/>
        <end position="2992"/>
    </location>
</feature>
<evidence type="ECO:0000313" key="8">
    <source>
        <dbReference type="EMBL" id="KAK6756637.1"/>
    </source>
</evidence>
<dbReference type="CDD" id="cd11304">
    <property type="entry name" value="Cadherin_repeat"/>
    <property type="match status" value="1"/>
</dbReference>
<dbReference type="Proteomes" id="UP001303046">
    <property type="component" value="Unassembled WGS sequence"/>
</dbReference>
<dbReference type="InterPro" id="IPR012334">
    <property type="entry name" value="Pectin_lyas_fold"/>
</dbReference>
<keyword evidence="2" id="KW-0677">Repeat</keyword>
<dbReference type="PANTHER" id="PTHR11219">
    <property type="entry name" value="TENEURIN AND N-ACETYLGLUCOSAMINE-1-PHOSPHODIESTER ALPHA-N-ACETYLGLUCOSAMINIDASE"/>
    <property type="match status" value="1"/>
</dbReference>
<feature type="disulfide bond" evidence="4">
    <location>
        <begin position="956"/>
        <end position="965"/>
    </location>
</feature>
<keyword evidence="9" id="KW-1185">Reference proteome</keyword>
<dbReference type="EMBL" id="JAVFWL010000005">
    <property type="protein sequence ID" value="KAK6756637.1"/>
    <property type="molecule type" value="Genomic_DNA"/>
</dbReference>
<feature type="compositionally biased region" description="Low complexity" evidence="5">
    <location>
        <begin position="2894"/>
        <end position="2905"/>
    </location>
</feature>
<protein>
    <recommendedName>
        <fullName evidence="7">EGF-like domain-containing protein</fullName>
    </recommendedName>
</protein>
<gene>
    <name evidence="8" type="primary">Necator_chrV.g19619</name>
    <name evidence="8" type="ORF">RB195_014827</name>
</gene>
<feature type="disulfide bond" evidence="4">
    <location>
        <begin position="938"/>
        <end position="948"/>
    </location>
</feature>
<dbReference type="Pfam" id="PF25024">
    <property type="entry name" value="EGF_TEN"/>
    <property type="match status" value="1"/>
</dbReference>
<keyword evidence="6" id="KW-0732">Signal</keyword>
<feature type="signal peptide" evidence="6">
    <location>
        <begin position="1"/>
        <end position="21"/>
    </location>
</feature>
<comment type="caution">
    <text evidence="8">The sequence shown here is derived from an EMBL/GenBank/DDBJ whole genome shotgun (WGS) entry which is preliminary data.</text>
</comment>
<sequence>MPINPSRLCAFIVVLNVECTALPEHISAHLVYPLQRSQGDVFIDSCVSASNHEDGFRVDTTGSASIVDSHAFSNTQYGVLLLGAQFSTVVYRSSISFSRKNGIRIEKTPGRSATVKIHNVNITGHYYSPAIEFEDITDTDVEMNSCAISDNFNGGVSLSGITANSSITILKSNFTRNRGSTVSMSLVRDSDVIIHGNSFISNQLNDFSEHEAVVDIAIFAEMTESKIHLENNAFERNTMKNVLEIRHLGDSTSYTRHNWVTTTTGGSTCVDSNVRNYAAEQASRGRTATVSIKKNSFVANLAQSVVNLDLPKGEIRANYFSNVQSTCEISRRAPMHADEVENYWGHENEANFMPSICALNRSLDYEVFGKDTVANVSTRETAVVTMPTLFIQNPVNHANRTLAMPSATRTTQSTLHNGSVEKNSLRPFQNTYNQVKAISEPYSISSEVAVYPGQIVIVEPGTQFEFAPGIGITVQERGKLYLNGTLSQPIRLFGGATWRGLVVKPGGTLVLSHTTVEGASIGLWIGSEKVQIEHAKILDSVIHGVEVTDSAGQDIDLGHSEILRAKGTGVGIDERKTSTAIRNVAVRDGWGSGIDFVSPTKDVHIENVLISNGSSYAIHITEFPGAPLKSVSVRNVTVADQRRGHAGILISSGSAEEINIDRSIFARNTVPSLIVTLECNERTSRTRLKNSSFTNNEETVAHFDVGECGSLEISRNSFLENNKSGREGVMMVNAEPGEESLSMALLIEENEFAKNGGEYSVMLAMHESNTTNGSFERNRLHDNVNSVASVVLTSPNYRLESNDFHNPLSAHEVDVRSDGSWKLQATGNSWGTHDMKKALKAPEGSLPVEVVHNAAARPAMLPIIPQLLDKSQCAHLNYCSHVGKCEDGVCVCPANYLGSDCSITTGCPSNCTNNGVCDRNKCVCYDGWTSFDCSIPLCRYDCYGHGKCVSRNECECFDGWSGEFCDKMGCRDGTCSHGTCISSSCQCFDGWTGSRCSIPLCQNCSLNGRCIAPDVCFCFQGYEGEDCSICRSPICQTCDFDCVHGTCEQATRTCSCARGWSGAACDVCRSANCQVKSGVLYIMPSTGDKEDVNLVVNVFGAEFPKTPTSAYTCIFGASYSDGRRISSSVVRCRVPRGLTIGRHLFNLAPEGSMSVIPNFDARPIHFTVYDSCSSRICKGVCVGPLCVCPKGTTGVNCEIIEIIPSIDRHFIENQGASVASEGTPYIVVLPTMRGSLHRVSSTIEELRFDSSRGIIEWAEPVGSMSPYKITVVSNSLSGETSISWNVTVEPSYTAEVNSVSKIDGANEMKIVGRIQGLKGNYSAPVKLWIKEKNDERPMETVIQSNGATFDYDFVPEAAGEFTVIASHPGVPPISEGVPFDVPPLQLLIDNSGREVFLRGSKFCDAKMLRPQNGTVTINQVANEISMVEQAIDWQEETVTLLKCDGKRELWRNQRTTRILEVTAVPSAVALPIGTVRSKVFEVVIYRSGVFLRPPLQLTTSDSSQPVFVISSDPDIDQINDNTQYDRIKLALGQNVEYKEAKNTSLQLLAAGEVMVSVPIYFVPLSSNFAVHICLKDVYDQEILNVQDRAVLSVSNTALGIDDVRSNLRLNKEYMQFLLVEGFYEIVAKAPNYRTVSEVVHISQANTSFCINMEAINPRSLITVSERGVSVRSVRNASTIRFPRIEFKPSSINGSDARILVSVVGSSAGLVSMTPFENEQIILTPSVRSVAVNSSFWVNVQWKNPLSSEAGCNGRVASVPFLFFADDINDLERALVDLVVVGPDSSYSQWKICDENNKPVQTAHSTVVTCDCSQRARTKCRRRYKSAAACGSAWKRISDDTVSLQELSTYFLLLADCKSVHVNLSELNEAMQCVSSLESECPILHRRLRKVRMLSDSPVDVLNHLSSLNGDVSAVLSPMLPILNALDMQSIRMATLYSDFVEKIQKIFPPKLIDPLTSDVVKEFLQAIGDNSEMGIAISAAEADRFSDKELIKLWNATVNDWTSGRIDSLSENQGIPYSDVKQLVVSADRLHSLTRQNGASDPFSLLHEYIGQILTTNDSRDEDCLTAAVVIEPLVIYEDSSVTIDVFVQNLQEVTLTNIDLSIDFVRNDMFAPRVEFGVGPSWSAGINTVNGFGVLAPHSSFEMHWTRKIIVSNRLTTSAYYQVVIVLGFHREGIPSKQRLKSPLMEIRPKRSIRVLHFVNGDVTNTPNQPFSAMTAIMNNGYSSLSNVRVIRTDIDVTTSSVAAPFDIVRIELDGKQIGTSLSPLIGSVKSGTSKRITFHITTPGQTANIVNMSTALTVDGQLVHPEDEHIYSIKAAASEKGGFLVSSLANPDTMFFYRPDVGSIVNIVPLQHSATHERSTGDPKKIVILASFRNLLSPGFTGALWGTFMLPSIPDNYQLTRVVDQRGARMRLVTPVTWTEQQNEDKVLNFIDSGAAFPVSDIVYEMEFAAPTEKTGPEFEQTSYRIQIFPDSWPKPGHPLAVIAAHSPETSNLTYSLYTPDNEKAFAVDPLTGELFLTSSVPPGDEFCALLVVKDQLGREDKVPVAINTGGPRRECVNFDTAGLSSSIYRGSYRESIGALSTTGPATDSPVEEPPTSHTTSSESSSRTLSSLTSKLSEFSTSRLIVEPGISTEGKGTTTIVQLSTATRNREEESTQATISYASSAESQVSDASKLTSTSSTVVFATSVNAGPAETSTAIAATVSSSLQTEQFSFSLVTVPSETSTNVAFASATASETGVPTHPVPIFPDISPQTLPYPRTTAAESAPPVITITPDAHPIPITRTSSSADGNFPTPPHIIPHDRTTTTIIVEKTLTPVEATTNREFIVTVSPDSSPDTISQETLTETTEKITHLVSVDQTLPTISLTTPEGWSTGGITSPSEPTTSFSRSLDRTTTATVTRDTPPTIVEPTQSVRTVNPVEGSTQVDQTTIGTPVIVIPVTRGVTPETPRSTNKPKTTLDPYYGVACSKRGEPIWDLICELSRASIRKDRS</sequence>
<dbReference type="Gene3D" id="2.10.25.10">
    <property type="entry name" value="Laminin"/>
    <property type="match status" value="3"/>
</dbReference>
<dbReference type="PROSITE" id="PS50026">
    <property type="entry name" value="EGF_3"/>
    <property type="match status" value="1"/>
</dbReference>
<dbReference type="Gene3D" id="2.60.40.60">
    <property type="entry name" value="Cadherins"/>
    <property type="match status" value="1"/>
</dbReference>
<feature type="compositionally biased region" description="Low complexity" evidence="5">
    <location>
        <begin position="2596"/>
        <end position="2614"/>
    </location>
</feature>
<dbReference type="SMART" id="SM00710">
    <property type="entry name" value="PbH1"/>
    <property type="match status" value="12"/>
</dbReference>
<accession>A0ABR1E1T0</accession>
<dbReference type="SUPFAM" id="SSF51126">
    <property type="entry name" value="Pectin lyase-like"/>
    <property type="match status" value="2"/>
</dbReference>
<dbReference type="InterPro" id="IPR006626">
    <property type="entry name" value="PbH1"/>
</dbReference>
<dbReference type="InterPro" id="IPR011050">
    <property type="entry name" value="Pectin_lyase_fold/virulence"/>
</dbReference>
<feature type="region of interest" description="Disordered" evidence="5">
    <location>
        <begin position="2581"/>
        <end position="2614"/>
    </location>
</feature>
<dbReference type="Gene3D" id="2.160.20.10">
    <property type="entry name" value="Single-stranded right-handed beta-helix, Pectin lyase-like"/>
    <property type="match status" value="2"/>
</dbReference>
<keyword evidence="3 4" id="KW-1015">Disulfide bond</keyword>
<evidence type="ECO:0000256" key="1">
    <source>
        <dbReference type="ARBA" id="ARBA00022536"/>
    </source>
</evidence>
<feature type="domain" description="EGF-like" evidence="7">
    <location>
        <begin position="934"/>
        <end position="966"/>
    </location>
</feature>
<evidence type="ECO:0000256" key="3">
    <source>
        <dbReference type="ARBA" id="ARBA00023157"/>
    </source>
</evidence>
<keyword evidence="1 4" id="KW-0245">EGF-like domain</keyword>
<dbReference type="PROSITE" id="PS00022">
    <property type="entry name" value="EGF_1"/>
    <property type="match status" value="3"/>
</dbReference>
<evidence type="ECO:0000313" key="9">
    <source>
        <dbReference type="Proteomes" id="UP001303046"/>
    </source>
</evidence>